<name>A0AA88RAS0_9ASTE</name>
<organism evidence="2 3">
    <name type="scientific">Escallonia rubra</name>
    <dbReference type="NCBI Taxonomy" id="112253"/>
    <lineage>
        <taxon>Eukaryota</taxon>
        <taxon>Viridiplantae</taxon>
        <taxon>Streptophyta</taxon>
        <taxon>Embryophyta</taxon>
        <taxon>Tracheophyta</taxon>
        <taxon>Spermatophyta</taxon>
        <taxon>Magnoliopsida</taxon>
        <taxon>eudicotyledons</taxon>
        <taxon>Gunneridae</taxon>
        <taxon>Pentapetalae</taxon>
        <taxon>asterids</taxon>
        <taxon>campanulids</taxon>
        <taxon>Escalloniales</taxon>
        <taxon>Escalloniaceae</taxon>
        <taxon>Escallonia</taxon>
    </lineage>
</organism>
<comment type="caution">
    <text evidence="2">The sequence shown here is derived from an EMBL/GenBank/DDBJ whole genome shotgun (WGS) entry which is preliminary data.</text>
</comment>
<evidence type="ECO:0000313" key="3">
    <source>
        <dbReference type="Proteomes" id="UP001187471"/>
    </source>
</evidence>
<keyword evidence="3" id="KW-1185">Reference proteome</keyword>
<dbReference type="InterPro" id="IPR036514">
    <property type="entry name" value="SGNH_hydro_sf"/>
</dbReference>
<comment type="similarity">
    <text evidence="1">Belongs to the 'GDSL' lipolytic enzyme family.</text>
</comment>
<gene>
    <name evidence="2" type="ORF">RJ640_002641</name>
</gene>
<evidence type="ECO:0000256" key="1">
    <source>
        <dbReference type="ARBA" id="ARBA00008668"/>
    </source>
</evidence>
<dbReference type="AlphaFoldDB" id="A0AA88RAS0"/>
<dbReference type="EMBL" id="JAVXUO010001167">
    <property type="protein sequence ID" value="KAK2985357.1"/>
    <property type="molecule type" value="Genomic_DNA"/>
</dbReference>
<dbReference type="Proteomes" id="UP001187471">
    <property type="component" value="Unassembled WGS sequence"/>
</dbReference>
<proteinExistence type="inferred from homology"/>
<protein>
    <submittedName>
        <fullName evidence="2">Uncharacterized protein</fullName>
    </submittedName>
</protein>
<sequence length="127" mass="13928">SHFHGFIFSHYLPLENLVITRPHLLILTTPHQWMLHLNLSFGDSLADIGNLVHLSAQSNEPPPHFGLPPYKETYFHGPTARCSDGRLVYFGLAFLPPYVGGKNGSGKRFGKVVNFAVAGATALDAAF</sequence>
<accession>A0AA88RAS0</accession>
<evidence type="ECO:0000313" key="2">
    <source>
        <dbReference type="EMBL" id="KAK2985357.1"/>
    </source>
</evidence>
<feature type="non-terminal residue" evidence="2">
    <location>
        <position position="127"/>
    </location>
</feature>
<dbReference type="PANTHER" id="PTHR22835:SF683">
    <property type="entry name" value="OS05G0506800 PROTEIN"/>
    <property type="match status" value="1"/>
</dbReference>
<dbReference type="PANTHER" id="PTHR22835">
    <property type="entry name" value="ZINC FINGER FYVE DOMAIN CONTAINING PROTEIN"/>
    <property type="match status" value="1"/>
</dbReference>
<dbReference type="Gene3D" id="3.40.50.1110">
    <property type="entry name" value="SGNH hydrolase"/>
    <property type="match status" value="1"/>
</dbReference>
<reference evidence="2" key="1">
    <citation type="submission" date="2022-12" db="EMBL/GenBank/DDBJ databases">
        <title>Draft genome assemblies for two species of Escallonia (Escalloniales).</title>
        <authorList>
            <person name="Chanderbali A."/>
            <person name="Dervinis C."/>
            <person name="Anghel I."/>
            <person name="Soltis D."/>
            <person name="Soltis P."/>
            <person name="Zapata F."/>
        </authorList>
    </citation>
    <scope>NUCLEOTIDE SEQUENCE</scope>
    <source>
        <strain evidence="2">UCBG92.1500</strain>
        <tissue evidence="2">Leaf</tissue>
    </source>
</reference>